<accession>A0A7W7DG19</accession>
<dbReference type="Pfam" id="PF19631">
    <property type="entry name" value="Trypco2"/>
    <property type="match status" value="1"/>
</dbReference>
<organism evidence="2 3">
    <name type="scientific">Streptomyces luteogriseus</name>
    <dbReference type="NCBI Taxonomy" id="68233"/>
    <lineage>
        <taxon>Bacteria</taxon>
        <taxon>Bacillati</taxon>
        <taxon>Actinomycetota</taxon>
        <taxon>Actinomycetes</taxon>
        <taxon>Kitasatosporales</taxon>
        <taxon>Streptomycetaceae</taxon>
        <taxon>Streptomyces</taxon>
    </lineage>
</organism>
<dbReference type="AlphaFoldDB" id="A0A7W7DG19"/>
<evidence type="ECO:0000259" key="1">
    <source>
        <dbReference type="Pfam" id="PF19631"/>
    </source>
</evidence>
<name>A0A7W7DG19_9ACTN</name>
<reference evidence="2 3" key="1">
    <citation type="submission" date="2020-08" db="EMBL/GenBank/DDBJ databases">
        <title>Sequencing the genomes of 1000 actinobacteria strains.</title>
        <authorList>
            <person name="Klenk H.-P."/>
        </authorList>
    </citation>
    <scope>NUCLEOTIDE SEQUENCE [LARGE SCALE GENOMIC DNA]</scope>
    <source>
        <strain evidence="2 3">DSM 40483</strain>
    </source>
</reference>
<feature type="domain" description="Trypsin-co-occurring" evidence="1">
    <location>
        <begin position="4"/>
        <end position="80"/>
    </location>
</feature>
<dbReference type="EMBL" id="JACHMS010000001">
    <property type="protein sequence ID" value="MBB4710138.1"/>
    <property type="molecule type" value="Genomic_DNA"/>
</dbReference>
<comment type="caution">
    <text evidence="2">The sequence shown here is derived from an EMBL/GenBank/DDBJ whole genome shotgun (WGS) entry which is preliminary data.</text>
</comment>
<sequence>MLAISLAEAIDDLRQELYVAQDLGKDQQFAFTVEEAELELLLELRDSGKADGRLTFGVAVVGAGGEHATVRTHRLKLKLAIRDRAAGGTNPQISDDESGSWDD</sequence>
<dbReference type="GeneID" id="95792116"/>
<protein>
    <recommendedName>
        <fullName evidence="1">Trypsin-co-occurring domain-containing protein</fullName>
    </recommendedName>
</protein>
<keyword evidence="3" id="KW-1185">Reference proteome</keyword>
<dbReference type="RefSeq" id="WP_184906746.1">
    <property type="nucleotide sequence ID" value="NZ_JACHMS010000001.1"/>
</dbReference>
<proteinExistence type="predicted"/>
<evidence type="ECO:0000313" key="3">
    <source>
        <dbReference type="Proteomes" id="UP000565089"/>
    </source>
</evidence>
<evidence type="ECO:0000313" key="2">
    <source>
        <dbReference type="EMBL" id="MBB4710138.1"/>
    </source>
</evidence>
<dbReference type="Proteomes" id="UP000565089">
    <property type="component" value="Unassembled WGS sequence"/>
</dbReference>
<dbReference type="InterPro" id="IPR045608">
    <property type="entry name" value="Trypco2"/>
</dbReference>
<gene>
    <name evidence="2" type="ORF">BJ965_000020</name>
</gene>